<reference evidence="2" key="1">
    <citation type="journal article" date="2022" name="Plant J.">
        <title>Strategies of tolerance reflected in two North American maple genomes.</title>
        <authorList>
            <person name="McEvoy S.L."/>
            <person name="Sezen U.U."/>
            <person name="Trouern-Trend A."/>
            <person name="McMahon S.M."/>
            <person name="Schaberg P.G."/>
            <person name="Yang J."/>
            <person name="Wegrzyn J.L."/>
            <person name="Swenson N.G."/>
        </authorList>
    </citation>
    <scope>NUCLEOTIDE SEQUENCE</scope>
    <source>
        <strain evidence="2">NS2018</strain>
    </source>
</reference>
<dbReference type="AlphaFoldDB" id="A0AA39VHI6"/>
<sequence>MEKLLNNITINTKYGAMAAATVTPVVIFGSIYIACAYTSRARKKRAEASKVRGVLTRSVSIGVLHGGKMALERLVDYHHARADATLLEDALDNLNKLIQEERPPFKELQAIVHGMLEDHKESRKCFGEFNEIRAGFEWPPDLQDHKLYEVIEDFEKFQKVVQLLKMDIQETRKN</sequence>
<dbReference type="Proteomes" id="UP001168877">
    <property type="component" value="Unassembled WGS sequence"/>
</dbReference>
<organism evidence="2 3">
    <name type="scientific">Acer saccharum</name>
    <name type="common">Sugar maple</name>
    <dbReference type="NCBI Taxonomy" id="4024"/>
    <lineage>
        <taxon>Eukaryota</taxon>
        <taxon>Viridiplantae</taxon>
        <taxon>Streptophyta</taxon>
        <taxon>Embryophyta</taxon>
        <taxon>Tracheophyta</taxon>
        <taxon>Spermatophyta</taxon>
        <taxon>Magnoliopsida</taxon>
        <taxon>eudicotyledons</taxon>
        <taxon>Gunneridae</taxon>
        <taxon>Pentapetalae</taxon>
        <taxon>rosids</taxon>
        <taxon>malvids</taxon>
        <taxon>Sapindales</taxon>
        <taxon>Sapindaceae</taxon>
        <taxon>Hippocastanoideae</taxon>
        <taxon>Acereae</taxon>
        <taxon>Acer</taxon>
    </lineage>
</organism>
<evidence type="ECO:0000313" key="3">
    <source>
        <dbReference type="Proteomes" id="UP001168877"/>
    </source>
</evidence>
<feature type="transmembrane region" description="Helical" evidence="1">
    <location>
        <begin position="14"/>
        <end position="35"/>
    </location>
</feature>
<reference evidence="2" key="2">
    <citation type="submission" date="2023-06" db="EMBL/GenBank/DDBJ databases">
        <authorList>
            <person name="Swenson N.G."/>
            <person name="Wegrzyn J.L."/>
            <person name="Mcevoy S.L."/>
        </authorList>
    </citation>
    <scope>NUCLEOTIDE SEQUENCE</scope>
    <source>
        <strain evidence="2">NS2018</strain>
        <tissue evidence="2">Leaf</tissue>
    </source>
</reference>
<accession>A0AA39VHI6</accession>
<protein>
    <recommendedName>
        <fullName evidence="4">Transmembrane protein</fullName>
    </recommendedName>
</protein>
<evidence type="ECO:0000313" key="2">
    <source>
        <dbReference type="EMBL" id="KAK0578608.1"/>
    </source>
</evidence>
<keyword evidence="1" id="KW-1133">Transmembrane helix</keyword>
<comment type="caution">
    <text evidence="2">The sequence shown here is derived from an EMBL/GenBank/DDBJ whole genome shotgun (WGS) entry which is preliminary data.</text>
</comment>
<dbReference type="PANTHER" id="PTHR36350">
    <property type="entry name" value="TRANSMEMBRANE PROTEIN"/>
    <property type="match status" value="1"/>
</dbReference>
<evidence type="ECO:0000256" key="1">
    <source>
        <dbReference type="SAM" id="Phobius"/>
    </source>
</evidence>
<keyword evidence="1" id="KW-0812">Transmembrane</keyword>
<evidence type="ECO:0008006" key="4">
    <source>
        <dbReference type="Google" id="ProtNLM"/>
    </source>
</evidence>
<gene>
    <name evidence="2" type="ORF">LWI29_013135</name>
</gene>
<dbReference type="PANTHER" id="PTHR36350:SF3">
    <property type="entry name" value="TRANSMEMBRANE PROTEIN"/>
    <property type="match status" value="1"/>
</dbReference>
<name>A0AA39VHI6_ACESA</name>
<proteinExistence type="predicted"/>
<dbReference type="EMBL" id="JAUESC010000385">
    <property type="protein sequence ID" value="KAK0578608.1"/>
    <property type="molecule type" value="Genomic_DNA"/>
</dbReference>
<keyword evidence="1" id="KW-0472">Membrane</keyword>
<keyword evidence="3" id="KW-1185">Reference proteome</keyword>